<dbReference type="EC" id="2.7.7.49" evidence="2 13"/>
<reference evidence="17 18" key="1">
    <citation type="submission" date="2016-10" db="EMBL/GenBank/DDBJ databases">
        <title>Genome sequencing of Aspergillus oryzae BCC7051.</title>
        <authorList>
            <person name="Thammarongtham C."/>
            <person name="Vorapreeda T."/>
            <person name="Nookaew I."/>
            <person name="Srisuk T."/>
            <person name="Land M."/>
            <person name="Jeennor S."/>
            <person name="Laoteng K."/>
        </authorList>
    </citation>
    <scope>NUCLEOTIDE SEQUENCE [LARGE SCALE GENOMIC DNA]</scope>
    <source>
        <strain evidence="17 18">BCC7051</strain>
    </source>
</reference>
<dbReference type="Gene3D" id="1.10.8.270">
    <property type="entry name" value="putative rabgap domain of human tbc1 domain family member 14 like domains"/>
    <property type="match status" value="1"/>
</dbReference>
<dbReference type="PANTHER" id="PTHR12066:SF0">
    <property type="entry name" value="TELOMERASE REVERSE TRANSCRIPTASE"/>
    <property type="match status" value="1"/>
</dbReference>
<dbReference type="InterPro" id="IPR043502">
    <property type="entry name" value="DNA/RNA_pol_sf"/>
</dbReference>
<dbReference type="Pfam" id="PF21399">
    <property type="entry name" value="TERT_C"/>
    <property type="match status" value="1"/>
</dbReference>
<feature type="region of interest" description="Disordered" evidence="14">
    <location>
        <begin position="836"/>
        <end position="1062"/>
    </location>
</feature>
<keyword evidence="5 13" id="KW-0808">Transferase</keyword>
<dbReference type="SMART" id="SM00164">
    <property type="entry name" value="TBC"/>
    <property type="match status" value="1"/>
</dbReference>
<dbReference type="InterPro" id="IPR049139">
    <property type="entry name" value="TERT_C"/>
</dbReference>
<dbReference type="PROSITE" id="PS50086">
    <property type="entry name" value="TBC_RABGAP"/>
    <property type="match status" value="1"/>
</dbReference>
<dbReference type="Pfam" id="PF00566">
    <property type="entry name" value="RabGAP-TBC"/>
    <property type="match status" value="1"/>
</dbReference>
<evidence type="ECO:0000259" key="15">
    <source>
        <dbReference type="PROSITE" id="PS50086"/>
    </source>
</evidence>
<comment type="subcellular location">
    <subcellularLocation>
        <location evidence="13">Nucleus</location>
    </subcellularLocation>
    <subcellularLocation>
        <location evidence="13">Chromosome</location>
        <location evidence="13">Telomere</location>
    </subcellularLocation>
</comment>
<organism evidence="17 18">
    <name type="scientific">Aspergillus oryzae</name>
    <name type="common">Yellow koji mold</name>
    <dbReference type="NCBI Taxonomy" id="5062"/>
    <lineage>
        <taxon>Eukaryota</taxon>
        <taxon>Fungi</taxon>
        <taxon>Dikarya</taxon>
        <taxon>Ascomycota</taxon>
        <taxon>Pezizomycotina</taxon>
        <taxon>Eurotiomycetes</taxon>
        <taxon>Eurotiomycetidae</taxon>
        <taxon>Eurotiales</taxon>
        <taxon>Aspergillaceae</taxon>
        <taxon>Aspergillus</taxon>
        <taxon>Aspergillus subgen. Circumdati</taxon>
    </lineage>
</organism>
<dbReference type="InterPro" id="IPR000195">
    <property type="entry name" value="Rab-GAP-TBC_dom"/>
</dbReference>
<evidence type="ECO:0000259" key="16">
    <source>
        <dbReference type="PROSITE" id="PS50878"/>
    </source>
</evidence>
<dbReference type="Pfam" id="PF22874">
    <property type="entry name" value="SBE2_M"/>
    <property type="match status" value="1"/>
</dbReference>
<keyword evidence="9 13" id="KW-0779">Telomere</keyword>
<dbReference type="GO" id="GO:0046872">
    <property type="term" value="F:metal ion binding"/>
    <property type="evidence" value="ECO:0007669"/>
    <property type="project" value="UniProtKB-KW"/>
</dbReference>
<dbReference type="Gene3D" id="1.10.10.750">
    <property type="entry name" value="Ypt/Rab-GAP domain of gyp1p, domain 1"/>
    <property type="match status" value="1"/>
</dbReference>
<dbReference type="InterPro" id="IPR053949">
    <property type="entry name" value="SBE2/SBE22_M"/>
</dbReference>
<accession>A0A1S9DWR6</accession>
<feature type="compositionally biased region" description="Basic and acidic residues" evidence="14">
    <location>
        <begin position="1084"/>
        <end position="1094"/>
    </location>
</feature>
<keyword evidence="10 13" id="KW-0695">RNA-directed DNA polymerase</keyword>
<dbReference type="FunFam" id="1.10.10.750:FF:000013">
    <property type="entry name" value="Similar to TBC domain protein"/>
    <property type="match status" value="1"/>
</dbReference>
<feature type="region of interest" description="Disordered" evidence="14">
    <location>
        <begin position="780"/>
        <end position="806"/>
    </location>
</feature>
<evidence type="ECO:0000256" key="2">
    <source>
        <dbReference type="ARBA" id="ARBA00012493"/>
    </source>
</evidence>
<name>A0A1S9DWR6_ASPOZ</name>
<dbReference type="SUPFAM" id="SSF47923">
    <property type="entry name" value="Ypt/Rab-GAP domain of gyp1p"/>
    <property type="match status" value="2"/>
</dbReference>
<comment type="caution">
    <text evidence="17">The sequence shown here is derived from an EMBL/GenBank/DDBJ whole genome shotgun (WGS) entry which is preliminary data.</text>
</comment>
<dbReference type="VEuPathDB" id="FungiDB:AO090005000143"/>
<comment type="function">
    <text evidence="13">Telomerase is a ribonucleoprotein enzyme essential for the replication of chromosome termini in most eukaryotes. It elongates telomeres. It is a reverse transcriptase that adds simple sequence repeats to chromosome ends by copying a template sequence within the RNA component of the enzyme.</text>
</comment>
<dbReference type="Pfam" id="PF12009">
    <property type="entry name" value="Telomerase_RBD"/>
    <property type="match status" value="1"/>
</dbReference>
<keyword evidence="11 13" id="KW-0539">Nucleus</keyword>
<feature type="compositionally biased region" description="Polar residues" evidence="14">
    <location>
        <begin position="846"/>
        <end position="859"/>
    </location>
</feature>
<dbReference type="GO" id="GO:0070034">
    <property type="term" value="F:telomerase RNA binding"/>
    <property type="evidence" value="ECO:0007669"/>
    <property type="project" value="TreeGrafter"/>
</dbReference>
<dbReference type="GO" id="GO:0000781">
    <property type="term" value="C:chromosome, telomeric region"/>
    <property type="evidence" value="ECO:0007669"/>
    <property type="project" value="UniProtKB-SubCell"/>
</dbReference>
<dbReference type="PRINTS" id="PR01365">
    <property type="entry name" value="TELOMERASERT"/>
</dbReference>
<dbReference type="VEuPathDB" id="FungiDB:AO090005000142"/>
<dbReference type="GO" id="GO:0007004">
    <property type="term" value="P:telomere maintenance via telomerase"/>
    <property type="evidence" value="ECO:0007669"/>
    <property type="project" value="TreeGrafter"/>
</dbReference>
<comment type="similarity">
    <text evidence="1 13">Belongs to the reverse transcriptase family. Telomerase subfamily.</text>
</comment>
<feature type="region of interest" description="Disordered" evidence="14">
    <location>
        <begin position="1084"/>
        <end position="1124"/>
    </location>
</feature>
<dbReference type="Gene3D" id="1.10.472.80">
    <property type="entry name" value="Ypt/Rab-GAP domain of gyp1p, domain 3"/>
    <property type="match status" value="1"/>
</dbReference>
<evidence type="ECO:0000256" key="8">
    <source>
        <dbReference type="ARBA" id="ARBA00022842"/>
    </source>
</evidence>
<evidence type="ECO:0000256" key="1">
    <source>
        <dbReference type="ARBA" id="ARBA00008001"/>
    </source>
</evidence>
<evidence type="ECO:0000256" key="5">
    <source>
        <dbReference type="ARBA" id="ARBA00022679"/>
    </source>
</evidence>
<dbReference type="CDD" id="cd01648">
    <property type="entry name" value="TERT"/>
    <property type="match status" value="1"/>
</dbReference>
<dbReference type="OrthoDB" id="289721at2759"/>
<feature type="compositionally biased region" description="Acidic residues" evidence="14">
    <location>
        <begin position="966"/>
        <end position="979"/>
    </location>
</feature>
<dbReference type="InterPro" id="IPR003545">
    <property type="entry name" value="Telomerase_RT"/>
</dbReference>
<feature type="compositionally biased region" description="Polar residues" evidence="14">
    <location>
        <begin position="905"/>
        <end position="923"/>
    </location>
</feature>
<evidence type="ECO:0000256" key="7">
    <source>
        <dbReference type="ARBA" id="ARBA00022723"/>
    </source>
</evidence>
<evidence type="ECO:0000256" key="3">
    <source>
        <dbReference type="ARBA" id="ARBA00016182"/>
    </source>
</evidence>
<feature type="domain" description="Rab-GAP TBC" evidence="15">
    <location>
        <begin position="1225"/>
        <end position="1429"/>
    </location>
</feature>
<dbReference type="FunFam" id="1.10.472.80:FF:000072">
    <property type="entry name" value="TBC domain-containing protein C23D3.03c"/>
    <property type="match status" value="1"/>
</dbReference>
<protein>
    <recommendedName>
        <fullName evidence="3 13">Telomerase reverse transcriptase</fullName>
        <ecNumber evidence="2 13">2.7.7.49</ecNumber>
    </recommendedName>
    <alternativeName>
        <fullName evidence="13">Telomerase catalytic subunit</fullName>
    </alternativeName>
</protein>
<keyword evidence="7 13" id="KW-0479">Metal-binding</keyword>
<evidence type="ECO:0000313" key="17">
    <source>
        <dbReference type="EMBL" id="OOO13507.1"/>
    </source>
</evidence>
<evidence type="ECO:0000313" key="18">
    <source>
        <dbReference type="Proteomes" id="UP000190312"/>
    </source>
</evidence>
<dbReference type="Proteomes" id="UP000190312">
    <property type="component" value="Unassembled WGS sequence"/>
</dbReference>
<evidence type="ECO:0000256" key="12">
    <source>
        <dbReference type="ARBA" id="ARBA00048173"/>
    </source>
</evidence>
<proteinExistence type="inferred from homology"/>
<dbReference type="InterPro" id="IPR021891">
    <property type="entry name" value="Telomerase_RBD"/>
</dbReference>
<keyword evidence="4 13" id="KW-0158">Chromosome</keyword>
<dbReference type="FunFam" id="1.10.8.270:FF:000034">
    <property type="entry name" value="TBC (Tre-2/Bub2/Cdc16) domain family"/>
    <property type="match status" value="1"/>
</dbReference>
<feature type="compositionally biased region" description="Polar residues" evidence="14">
    <location>
        <begin position="951"/>
        <end position="960"/>
    </location>
</feature>
<keyword evidence="17" id="KW-0687">Ribonucleoprotein</keyword>
<feature type="compositionally biased region" description="Low complexity" evidence="14">
    <location>
        <begin position="1023"/>
        <end position="1048"/>
    </location>
</feature>
<dbReference type="Gene3D" id="1.10.357.90">
    <property type="match status" value="1"/>
</dbReference>
<feature type="compositionally biased region" description="Polar residues" evidence="14">
    <location>
        <begin position="883"/>
        <end position="896"/>
    </location>
</feature>
<feature type="compositionally biased region" description="Low complexity" evidence="14">
    <location>
        <begin position="928"/>
        <end position="943"/>
    </location>
</feature>
<evidence type="ECO:0000256" key="4">
    <source>
        <dbReference type="ARBA" id="ARBA00022454"/>
    </source>
</evidence>
<dbReference type="GO" id="GO:0042162">
    <property type="term" value="F:telomeric DNA binding"/>
    <property type="evidence" value="ECO:0007669"/>
    <property type="project" value="TreeGrafter"/>
</dbReference>
<evidence type="ECO:0000256" key="9">
    <source>
        <dbReference type="ARBA" id="ARBA00022895"/>
    </source>
</evidence>
<feature type="compositionally biased region" description="Low complexity" evidence="14">
    <location>
        <begin position="789"/>
        <end position="803"/>
    </location>
</feature>
<keyword evidence="8 13" id="KW-0460">Magnesium</keyword>
<dbReference type="GO" id="GO:0000333">
    <property type="term" value="C:telomerase catalytic core complex"/>
    <property type="evidence" value="ECO:0007669"/>
    <property type="project" value="TreeGrafter"/>
</dbReference>
<dbReference type="GO" id="GO:0003720">
    <property type="term" value="F:telomerase activity"/>
    <property type="evidence" value="ECO:0007669"/>
    <property type="project" value="InterPro"/>
</dbReference>
<dbReference type="EMBL" id="MKZY01000002">
    <property type="protein sequence ID" value="OOO13507.1"/>
    <property type="molecule type" value="Genomic_DNA"/>
</dbReference>
<dbReference type="InterPro" id="IPR035969">
    <property type="entry name" value="Rab-GAP_TBC_sf"/>
</dbReference>
<gene>
    <name evidence="17" type="ORF">OAory_01012560</name>
</gene>
<sequence length="1527" mass="172008">MKPKLSLTDYATPASSVSAFCRAVLRSLIPPQFYGIGQHKLNNQHVVFKHVDRFVRMRRFESLSIHEICKGIKITCIPWLEPPAVHDQNSPKNKVSLSDLQKRTEILHEIIYYIFDSILIPLVRANFYVTESQTHRNRLFYFQHDVWRHLTEQPLADLKLSTFEELKSDKAERMLGRRSLPYGTLRLLPKSTGIRPILNLRRRMLVNNKWAGSKGRFFGQSVNSTITPIYGILNYEKMRKQDDLGSCLFSVGDIHLRLKAFKERLLLHYHEAGSLPVFYFVKLDIQSCFDTIPQDKLVRLIEDLVSEEAYHFTRHVEMRPPDEFGSMWPMREARQSKAFRKFVARAAPAARPQHLTEAINNGGTTNRRNTVFVDTTGQKEYDTEDLLNLLHEHVRNNLVKLGRKYFRQRNGIPQGSVLSSILCNLFYAEMEREVLAFLQSDETLLLRLVDDFLLVTSNPDLAKRFLEVMIKGQPAYGVSVNPAKSLVNFAAAVDGTHIPRLVDTSLFPYCGSLIDTRTLEIHKDHDRILEGGDSAAETLANSLTVESARVPGRTLHRKLLTSFKLLMHPMYLDTNHNSLTVVLSTLYANYLTTAMKMYQYMRSLRGRAHPSSEVIIRIVRDTTQLAHRLVQGKRCWGQRDATMESSSPSVCTVQHSQVQYLAAAAFRFVLSRKQTRYTLALRWLELVLKGSRPRSDAKAKRLAQVVQKGNLIPALPSFVSYISIFLPPSFDTAFAARPTQSQPGILFTTIGNSGISCRFLFIPIDQSKQLARYDMTTVCTTPNSPPELSGSKSSKSSSFRSSSQLDGPDGIFTDISNFEDIGLEDDADLAYNNAVASPYGRPGLPRSSTARMQSKTPMITTRELTTTSQQTKGLHKPPAQVNGMLSLQTRSVSRSKSGNKRDPGSTKSPSKTPNSQRARSTSPLRPASHLGSSPSTHSLSLSPANARPTLNRKQSWQPNRKTLKELEEEYHDSDEELPEDASLWNVPISPRPLEDRSASRSTSPNGRSPGPRPLPLSHSVKDVSLPGVRSPSGSRPARPAVRSSSAGPERGQISPRNPRVYSYNSMMSDLSEEAKIITEALEHHADQRERKRGENLQSGLSSLRSSEESKRGSRGTIELPPLQKSNIMIDPLPISKEKEKVLTRTRPSWLPPKDQKEEKKHLKEYKRMMAQSREADKRRAAKAASAKCEKDNTRETLQRIWDDYVYPNWENAIGETRTRELWWRGIPARSRGTTWQRAIGNELSLSEETYKKALQRAKDVRSRADGDAGESNKRMREWFEAIEADASKAFPDLKLFQVGGPLRESLIDVLEAYSMYRSDVGYITGLHTIAALLVLQFPSPSSAFLAMANALNRSLPVAFLTLDRGAIGRTYTLTTATLRYKFPRLATHLTETLQLSDEEIWEPMFRSLLTNGLDLERISRVWDCWVFEGDRIMIRAAVAVLGCLQAQLFGFTKPDDESRATVREILGWGPRSAGAKPKERHSAPVTLAGGFGGQFSNAGVGDYWILTTAGDEDGFMSEVREAGKVRH</sequence>
<evidence type="ECO:0000256" key="13">
    <source>
        <dbReference type="RuleBase" id="RU365061"/>
    </source>
</evidence>
<evidence type="ECO:0000256" key="11">
    <source>
        <dbReference type="ARBA" id="ARBA00023242"/>
    </source>
</evidence>
<comment type="catalytic activity">
    <reaction evidence="12 13">
        <text>DNA(n) + a 2'-deoxyribonucleoside 5'-triphosphate = DNA(n+1) + diphosphate</text>
        <dbReference type="Rhea" id="RHEA:22508"/>
        <dbReference type="Rhea" id="RHEA-COMP:17339"/>
        <dbReference type="Rhea" id="RHEA-COMP:17340"/>
        <dbReference type="ChEBI" id="CHEBI:33019"/>
        <dbReference type="ChEBI" id="CHEBI:61560"/>
        <dbReference type="ChEBI" id="CHEBI:173112"/>
        <dbReference type="EC" id="2.7.7.49"/>
    </reaction>
</comment>
<dbReference type="PROSITE" id="PS50878">
    <property type="entry name" value="RT_POL"/>
    <property type="match status" value="1"/>
</dbReference>
<dbReference type="Gene3D" id="1.10.132.70">
    <property type="match status" value="1"/>
</dbReference>
<evidence type="ECO:0000256" key="10">
    <source>
        <dbReference type="ARBA" id="ARBA00022918"/>
    </source>
</evidence>
<dbReference type="InterPro" id="IPR000477">
    <property type="entry name" value="RT_dom"/>
</dbReference>
<dbReference type="SMART" id="SM00975">
    <property type="entry name" value="Telomerase_RBD"/>
    <property type="match status" value="1"/>
</dbReference>
<feature type="domain" description="Reverse transcriptase" evidence="16">
    <location>
        <begin position="169"/>
        <end position="514"/>
    </location>
</feature>
<evidence type="ECO:0000256" key="6">
    <source>
        <dbReference type="ARBA" id="ARBA00022695"/>
    </source>
</evidence>
<dbReference type="SUPFAM" id="SSF56672">
    <property type="entry name" value="DNA/RNA polymerases"/>
    <property type="match status" value="1"/>
</dbReference>
<dbReference type="PANTHER" id="PTHR12066">
    <property type="entry name" value="TELOMERASE REVERSE TRANSCRIPTASE"/>
    <property type="match status" value="1"/>
</dbReference>
<dbReference type="Pfam" id="PF00078">
    <property type="entry name" value="RVT_1"/>
    <property type="match status" value="1"/>
</dbReference>
<dbReference type="Gene3D" id="3.30.70.2630">
    <property type="match status" value="1"/>
</dbReference>
<evidence type="ECO:0000256" key="14">
    <source>
        <dbReference type="SAM" id="MobiDB-lite"/>
    </source>
</evidence>
<feature type="compositionally biased region" description="Low complexity" evidence="14">
    <location>
        <begin position="860"/>
        <end position="871"/>
    </location>
</feature>
<dbReference type="eggNOG" id="KOG2223">
    <property type="taxonomic scope" value="Eukaryota"/>
</dbReference>
<keyword evidence="6 13" id="KW-0548">Nucleotidyltransferase</keyword>